<reference evidence="5" key="1">
    <citation type="journal article" date="2019" name="Int. J. Syst. Evol. Microbiol.">
        <title>The Global Catalogue of Microorganisms (GCM) 10K type strain sequencing project: providing services to taxonomists for standard genome sequencing and annotation.</title>
        <authorList>
            <consortium name="The Broad Institute Genomics Platform"/>
            <consortium name="The Broad Institute Genome Sequencing Center for Infectious Disease"/>
            <person name="Wu L."/>
            <person name="Ma J."/>
        </authorList>
    </citation>
    <scope>NUCLEOTIDE SEQUENCE [LARGE SCALE GENOMIC DNA]</scope>
    <source>
        <strain evidence="5">JCM 17555</strain>
    </source>
</reference>
<evidence type="ECO:0000313" key="4">
    <source>
        <dbReference type="EMBL" id="GAA3961910.1"/>
    </source>
</evidence>
<dbReference type="SUPFAM" id="SSF55729">
    <property type="entry name" value="Acyl-CoA N-acyltransferases (Nat)"/>
    <property type="match status" value="1"/>
</dbReference>
<dbReference type="PANTHER" id="PTHR43877:SF2">
    <property type="entry name" value="AMINOALKYLPHOSPHONATE N-ACETYLTRANSFERASE-RELATED"/>
    <property type="match status" value="1"/>
</dbReference>
<proteinExistence type="predicted"/>
<dbReference type="PANTHER" id="PTHR43877">
    <property type="entry name" value="AMINOALKYLPHOSPHONATE N-ACETYLTRANSFERASE-RELATED-RELATED"/>
    <property type="match status" value="1"/>
</dbReference>
<evidence type="ECO:0000256" key="1">
    <source>
        <dbReference type="ARBA" id="ARBA00022679"/>
    </source>
</evidence>
<feature type="domain" description="N-acetyltransferase" evidence="3">
    <location>
        <begin position="1"/>
        <end position="139"/>
    </location>
</feature>
<dbReference type="CDD" id="cd04301">
    <property type="entry name" value="NAT_SF"/>
    <property type="match status" value="1"/>
</dbReference>
<organism evidence="4 5">
    <name type="scientific">Allohahella marinimesophila</name>
    <dbReference type="NCBI Taxonomy" id="1054972"/>
    <lineage>
        <taxon>Bacteria</taxon>
        <taxon>Pseudomonadati</taxon>
        <taxon>Pseudomonadota</taxon>
        <taxon>Gammaproteobacteria</taxon>
        <taxon>Oceanospirillales</taxon>
        <taxon>Hahellaceae</taxon>
        <taxon>Allohahella</taxon>
    </lineage>
</organism>
<gene>
    <name evidence="4" type="ORF">GCM10022278_19930</name>
</gene>
<keyword evidence="1" id="KW-0808">Transferase</keyword>
<sequence>MNYRPATTSDASALIGLMSELGYAHTKESIAANLQRVEDRGGSVFVAMQEGLIVGCVCAIIDVRLAAGECGEIVSLVVSGEHRKKGVGKGLIKHAEDWLGHHTHSIRVRADVKRGDAHEFYKGLGYEEEKSQKLFRKVV</sequence>
<comment type="caution">
    <text evidence="4">The sequence shown here is derived from an EMBL/GenBank/DDBJ whole genome shotgun (WGS) entry which is preliminary data.</text>
</comment>
<dbReference type="InterPro" id="IPR016181">
    <property type="entry name" value="Acyl_CoA_acyltransferase"/>
</dbReference>
<evidence type="ECO:0000259" key="3">
    <source>
        <dbReference type="PROSITE" id="PS51186"/>
    </source>
</evidence>
<dbReference type="PROSITE" id="PS51186">
    <property type="entry name" value="GNAT"/>
    <property type="match status" value="1"/>
</dbReference>
<dbReference type="Gene3D" id="3.40.630.30">
    <property type="match status" value="1"/>
</dbReference>
<evidence type="ECO:0000256" key="2">
    <source>
        <dbReference type="ARBA" id="ARBA00023315"/>
    </source>
</evidence>
<evidence type="ECO:0000313" key="5">
    <source>
        <dbReference type="Proteomes" id="UP001501337"/>
    </source>
</evidence>
<keyword evidence="2" id="KW-0012">Acyltransferase</keyword>
<protein>
    <recommendedName>
        <fullName evidence="3">N-acetyltransferase domain-containing protein</fullName>
    </recommendedName>
</protein>
<dbReference type="RefSeq" id="WP_344805847.1">
    <property type="nucleotide sequence ID" value="NZ_BAABBO010000009.1"/>
</dbReference>
<dbReference type="Pfam" id="PF00583">
    <property type="entry name" value="Acetyltransf_1"/>
    <property type="match status" value="1"/>
</dbReference>
<keyword evidence="5" id="KW-1185">Reference proteome</keyword>
<dbReference type="InterPro" id="IPR000182">
    <property type="entry name" value="GNAT_dom"/>
</dbReference>
<accession>A0ABP7PAD2</accession>
<dbReference type="EMBL" id="BAABBO010000009">
    <property type="protein sequence ID" value="GAA3961910.1"/>
    <property type="molecule type" value="Genomic_DNA"/>
</dbReference>
<name>A0ABP7PAD2_9GAMM</name>
<dbReference type="Proteomes" id="UP001501337">
    <property type="component" value="Unassembled WGS sequence"/>
</dbReference>
<dbReference type="InterPro" id="IPR050832">
    <property type="entry name" value="Bact_Acetyltransf"/>
</dbReference>